<dbReference type="Proteomes" id="UP001474120">
    <property type="component" value="Unassembled WGS sequence"/>
</dbReference>
<evidence type="ECO:0000313" key="4">
    <source>
        <dbReference type="Proteomes" id="UP001474120"/>
    </source>
</evidence>
<keyword evidence="1" id="KW-0812">Transmembrane</keyword>
<dbReference type="EMBL" id="JBCDNA010000001">
    <property type="protein sequence ID" value="MEL4455128.1"/>
    <property type="molecule type" value="Genomic_DNA"/>
</dbReference>
<protein>
    <submittedName>
        <fullName evidence="3">Uncharacterized protein</fullName>
    </submittedName>
</protein>
<name>A0ABU9KZ52_9FLAO</name>
<reference evidence="3 4" key="1">
    <citation type="submission" date="2024-04" db="EMBL/GenBank/DDBJ databases">
        <title>whole genome sequencing of Lutimonas vermicola strain IMCC1616.</title>
        <authorList>
            <person name="Bae S.S."/>
        </authorList>
    </citation>
    <scope>NUCLEOTIDE SEQUENCE [LARGE SCALE GENOMIC DNA]</scope>
    <source>
        <strain evidence="3 4">IMCC1616</strain>
    </source>
</reference>
<evidence type="ECO:0000313" key="3">
    <source>
        <dbReference type="EMBL" id="MEL4455128.1"/>
    </source>
</evidence>
<sequence>MKNYQNFKPLLVAILAVLFFVAGSQDMFAQNKKNRIRINVDYFKVNDQEHYLNIKASARIDKQTVEVANAELDIMAIVDDEEIELGKAVTSAAGTTKYVIKDFKSLEPDSTGFYNLLVSFGGNDVFKKASKEISFKNADIRAQLITKDSVNYIAAHIIDTKMDSTIADVPLTVQVKRLFRPLKIGEDFYITDEEGAIEVAIEDGIPGLDGNLTLEVVLKDSDDYGTVSTAIIAPIGKNIVRESTFNERTMWSPRGKTPIFLLSLTFSFIIIVWGIFVYLFRNLMKIVKS</sequence>
<feature type="chain" id="PRO_5046434996" evidence="2">
    <location>
        <begin position="30"/>
        <end position="289"/>
    </location>
</feature>
<feature type="signal peptide" evidence="2">
    <location>
        <begin position="1"/>
        <end position="29"/>
    </location>
</feature>
<comment type="caution">
    <text evidence="3">The sequence shown here is derived from an EMBL/GenBank/DDBJ whole genome shotgun (WGS) entry which is preliminary data.</text>
</comment>
<dbReference type="RefSeq" id="WP_342158896.1">
    <property type="nucleotide sequence ID" value="NZ_JBCDNA010000001.1"/>
</dbReference>
<organism evidence="3 4">
    <name type="scientific">Lutimonas vermicola</name>
    <dbReference type="NCBI Taxonomy" id="414288"/>
    <lineage>
        <taxon>Bacteria</taxon>
        <taxon>Pseudomonadati</taxon>
        <taxon>Bacteroidota</taxon>
        <taxon>Flavobacteriia</taxon>
        <taxon>Flavobacteriales</taxon>
        <taxon>Flavobacteriaceae</taxon>
        <taxon>Lutimonas</taxon>
    </lineage>
</organism>
<feature type="transmembrane region" description="Helical" evidence="1">
    <location>
        <begin position="259"/>
        <end position="280"/>
    </location>
</feature>
<evidence type="ECO:0000256" key="2">
    <source>
        <dbReference type="SAM" id="SignalP"/>
    </source>
</evidence>
<keyword evidence="2" id="KW-0732">Signal</keyword>
<proteinExistence type="predicted"/>
<keyword evidence="1" id="KW-0472">Membrane</keyword>
<keyword evidence="4" id="KW-1185">Reference proteome</keyword>
<accession>A0ABU9KZ52</accession>
<keyword evidence="1" id="KW-1133">Transmembrane helix</keyword>
<evidence type="ECO:0000256" key="1">
    <source>
        <dbReference type="SAM" id="Phobius"/>
    </source>
</evidence>
<gene>
    <name evidence="3" type="ORF">AABB81_04425</name>
</gene>